<gene>
    <name evidence="7" type="ORF">AMJAP_1287</name>
</gene>
<evidence type="ECO:0000313" key="7">
    <source>
        <dbReference type="EMBL" id="BBB25882.1"/>
    </source>
</evidence>
<keyword evidence="4 6" id="KW-1133">Transmembrane helix</keyword>
<dbReference type="GO" id="GO:0005886">
    <property type="term" value="C:plasma membrane"/>
    <property type="evidence" value="ECO:0007669"/>
    <property type="project" value="UniProtKB-SubCell"/>
</dbReference>
<evidence type="ECO:0000256" key="3">
    <source>
        <dbReference type="ARBA" id="ARBA00022692"/>
    </source>
</evidence>
<feature type="transmembrane region" description="Helical" evidence="6">
    <location>
        <begin position="70"/>
        <end position="88"/>
    </location>
</feature>
<dbReference type="InterPro" id="IPR001123">
    <property type="entry name" value="LeuE-type"/>
</dbReference>
<dbReference type="RefSeq" id="WP_019621481.1">
    <property type="nucleotide sequence ID" value="NZ_AP014545.1"/>
</dbReference>
<dbReference type="Proteomes" id="UP000595663">
    <property type="component" value="Chromosome"/>
</dbReference>
<keyword evidence="5 6" id="KW-0472">Membrane</keyword>
<proteinExistence type="predicted"/>
<dbReference type="PIRSF" id="PIRSF006324">
    <property type="entry name" value="LeuE"/>
    <property type="match status" value="1"/>
</dbReference>
<evidence type="ECO:0000256" key="4">
    <source>
        <dbReference type="ARBA" id="ARBA00022989"/>
    </source>
</evidence>
<feature type="transmembrane region" description="Helical" evidence="6">
    <location>
        <begin position="6"/>
        <end position="28"/>
    </location>
</feature>
<evidence type="ECO:0000256" key="6">
    <source>
        <dbReference type="SAM" id="Phobius"/>
    </source>
</evidence>
<dbReference type="AlphaFoldDB" id="A0A7R6P9H4"/>
<feature type="transmembrane region" description="Helical" evidence="6">
    <location>
        <begin position="148"/>
        <end position="173"/>
    </location>
</feature>
<dbReference type="GO" id="GO:0015171">
    <property type="term" value="F:amino acid transmembrane transporter activity"/>
    <property type="evidence" value="ECO:0007669"/>
    <property type="project" value="TreeGrafter"/>
</dbReference>
<evidence type="ECO:0000256" key="1">
    <source>
        <dbReference type="ARBA" id="ARBA00004651"/>
    </source>
</evidence>
<keyword evidence="2" id="KW-1003">Cell membrane</keyword>
<feature type="transmembrane region" description="Helical" evidence="6">
    <location>
        <begin position="121"/>
        <end position="142"/>
    </location>
</feature>
<organism evidence="7 8">
    <name type="scientific">Amphritea japonica ATCC BAA-1530</name>
    <dbReference type="NCBI Taxonomy" id="1278309"/>
    <lineage>
        <taxon>Bacteria</taxon>
        <taxon>Pseudomonadati</taxon>
        <taxon>Pseudomonadota</taxon>
        <taxon>Gammaproteobacteria</taxon>
        <taxon>Oceanospirillales</taxon>
        <taxon>Oceanospirillaceae</taxon>
        <taxon>Amphritea</taxon>
    </lineage>
</organism>
<name>A0A7R6P9H4_9GAMM</name>
<evidence type="ECO:0000313" key="8">
    <source>
        <dbReference type="Proteomes" id="UP000595663"/>
    </source>
</evidence>
<dbReference type="EMBL" id="AP014545">
    <property type="protein sequence ID" value="BBB25882.1"/>
    <property type="molecule type" value="Genomic_DNA"/>
</dbReference>
<sequence>MDTQLFLTFLIAISLLTLTPGVDTMVTIRNSARGGWKDGFATSTGICSGLFLHAAVSALGISVILLQSAYAFQILKLIGAGYLVWLGLSSLRALFKGQGIFTLPEAKESGFLLKRSFREGFLSNALNPKTALFYMAFLPQFIDPTGSALIQSLGLAAVHFCIAMLWQCTLALAVNRARQWLQRPFVSRGINGVCGGVLVYLGARLALAEN</sequence>
<evidence type="ECO:0000256" key="2">
    <source>
        <dbReference type="ARBA" id="ARBA00022475"/>
    </source>
</evidence>
<protein>
    <submittedName>
        <fullName evidence="7">RhtB family exporter</fullName>
    </submittedName>
</protein>
<reference evidence="7 8" key="1">
    <citation type="journal article" date="2008" name="Int. J. Syst. Evol. Microbiol.">
        <title>Amphritea japonica sp. nov. and Amphritea balenae sp. nov., isolated from the sediment adjacent to sperm whale carcasses off Kagoshima, Japan.</title>
        <authorList>
            <person name="Miyazaki M."/>
            <person name="Nogi Y."/>
            <person name="Fujiwara Y."/>
            <person name="Kawato M."/>
            <person name="Nagahama T."/>
            <person name="Kubokawa K."/>
            <person name="Horikoshi K."/>
        </authorList>
    </citation>
    <scope>NUCLEOTIDE SEQUENCE [LARGE SCALE GENOMIC DNA]</scope>
    <source>
        <strain evidence="7 8">ATCC BAA-1530</strain>
    </source>
</reference>
<dbReference type="PANTHER" id="PTHR30086:SF20">
    <property type="entry name" value="ARGININE EXPORTER PROTEIN ARGO-RELATED"/>
    <property type="match status" value="1"/>
</dbReference>
<feature type="transmembrane region" description="Helical" evidence="6">
    <location>
        <begin position="185"/>
        <end position="207"/>
    </location>
</feature>
<evidence type="ECO:0000256" key="5">
    <source>
        <dbReference type="ARBA" id="ARBA00023136"/>
    </source>
</evidence>
<accession>A0A7R6P9H4</accession>
<dbReference type="KEGG" id="ajp:AMJAP_1287"/>
<keyword evidence="3 6" id="KW-0812">Transmembrane</keyword>
<dbReference type="PANTHER" id="PTHR30086">
    <property type="entry name" value="ARGININE EXPORTER PROTEIN ARGO"/>
    <property type="match status" value="1"/>
</dbReference>
<comment type="subcellular location">
    <subcellularLocation>
        <location evidence="1">Cell membrane</location>
        <topology evidence="1">Multi-pass membrane protein</topology>
    </subcellularLocation>
</comment>
<feature type="transmembrane region" description="Helical" evidence="6">
    <location>
        <begin position="40"/>
        <end position="64"/>
    </location>
</feature>
<dbReference type="Pfam" id="PF01810">
    <property type="entry name" value="LysE"/>
    <property type="match status" value="1"/>
</dbReference>
<keyword evidence="8" id="KW-1185">Reference proteome</keyword>
<dbReference type="OrthoDB" id="9804822at2"/>